<dbReference type="PRINTS" id="PR00111">
    <property type="entry name" value="ABHYDROLASE"/>
</dbReference>
<evidence type="ECO:0000313" key="4">
    <source>
        <dbReference type="Proteomes" id="UP000186720"/>
    </source>
</evidence>
<dbReference type="EMBL" id="MPPL01000001">
    <property type="protein sequence ID" value="OKS88036.1"/>
    <property type="molecule type" value="Genomic_DNA"/>
</dbReference>
<dbReference type="InterPro" id="IPR051340">
    <property type="entry name" value="Haloalkane_dehalogenase"/>
</dbReference>
<evidence type="ECO:0000256" key="1">
    <source>
        <dbReference type="ARBA" id="ARBA00022801"/>
    </source>
</evidence>
<sequence>MKNYKVAYKTINIDGVNIFYREAGDSNKPTILLLGGFPSSSISFRNLIEDLKNDYHLIAPDYPGFGNSEAPSTADYKYSFENLTITVEKFIDQIGIKAFTLYAFDYGGPIGFRLASKRPELIQSLIIQNANAYMEGIGEGFGAAMPFLENRNEETEKPIRFLMTLDGIKVFYFTGIENPELISPDAFLSDLQNLSKPGLDEIHLDLLHDYSSNVAEYPKWQEYFRTHQPKTLLVWGKNDPFFPEAAARAFLTDLPNAELHLYNTSHFALEEYHKEISDNITSFLSNLNIK</sequence>
<evidence type="ECO:0000313" key="3">
    <source>
        <dbReference type="EMBL" id="OKS88036.1"/>
    </source>
</evidence>
<organism evidence="3 4">
    <name type="scientific">Mucilaginibacter polytrichastri</name>
    <dbReference type="NCBI Taxonomy" id="1302689"/>
    <lineage>
        <taxon>Bacteria</taxon>
        <taxon>Pseudomonadati</taxon>
        <taxon>Bacteroidota</taxon>
        <taxon>Sphingobacteriia</taxon>
        <taxon>Sphingobacteriales</taxon>
        <taxon>Sphingobacteriaceae</taxon>
        <taxon>Mucilaginibacter</taxon>
    </lineage>
</organism>
<gene>
    <name evidence="3" type="ORF">RG47T_3500</name>
</gene>
<evidence type="ECO:0000259" key="2">
    <source>
        <dbReference type="Pfam" id="PF00561"/>
    </source>
</evidence>
<protein>
    <recommendedName>
        <fullName evidence="2">AB hydrolase-1 domain-containing protein</fullName>
    </recommendedName>
</protein>
<dbReference type="PANTHER" id="PTHR42977">
    <property type="entry name" value="HYDROLASE-RELATED"/>
    <property type="match status" value="1"/>
</dbReference>
<feature type="domain" description="AB hydrolase-1" evidence="2">
    <location>
        <begin position="29"/>
        <end position="271"/>
    </location>
</feature>
<dbReference type="PANTHER" id="PTHR42977:SF3">
    <property type="entry name" value="AB HYDROLASE-1 DOMAIN-CONTAINING PROTEIN"/>
    <property type="match status" value="1"/>
</dbReference>
<dbReference type="STRING" id="1302689.RG47T_3500"/>
<dbReference type="Proteomes" id="UP000186720">
    <property type="component" value="Unassembled WGS sequence"/>
</dbReference>
<dbReference type="Gene3D" id="3.40.50.1820">
    <property type="entry name" value="alpha/beta hydrolase"/>
    <property type="match status" value="1"/>
</dbReference>
<keyword evidence="1" id="KW-0378">Hydrolase</keyword>
<keyword evidence="4" id="KW-1185">Reference proteome</keyword>
<dbReference type="InterPro" id="IPR029058">
    <property type="entry name" value="AB_hydrolase_fold"/>
</dbReference>
<proteinExistence type="predicted"/>
<accession>A0A1Q6A1Z6</accession>
<dbReference type="OrthoDB" id="9799612at2"/>
<dbReference type="InterPro" id="IPR000073">
    <property type="entry name" value="AB_hydrolase_1"/>
</dbReference>
<name>A0A1Q6A1Z6_9SPHI</name>
<dbReference type="Pfam" id="PF00561">
    <property type="entry name" value="Abhydrolase_1"/>
    <property type="match status" value="1"/>
</dbReference>
<dbReference type="RefSeq" id="WP_074490559.1">
    <property type="nucleotide sequence ID" value="NZ_FPAM01000010.1"/>
</dbReference>
<dbReference type="SUPFAM" id="SSF53474">
    <property type="entry name" value="alpha/beta-Hydrolases"/>
    <property type="match status" value="1"/>
</dbReference>
<reference evidence="3 4" key="1">
    <citation type="submission" date="2016-11" db="EMBL/GenBank/DDBJ databases">
        <title>Whole Genome Sequencing of Mucilaginibacter polytrichastri RG4-7(T) isolated from the moss sample.</title>
        <authorList>
            <person name="Li Y."/>
        </authorList>
    </citation>
    <scope>NUCLEOTIDE SEQUENCE [LARGE SCALE GENOMIC DNA]</scope>
    <source>
        <strain evidence="3 4">RG4-7</strain>
    </source>
</reference>
<comment type="caution">
    <text evidence="3">The sequence shown here is derived from an EMBL/GenBank/DDBJ whole genome shotgun (WGS) entry which is preliminary data.</text>
</comment>
<dbReference type="AlphaFoldDB" id="A0A1Q6A1Z6"/>
<dbReference type="GO" id="GO:0004301">
    <property type="term" value="F:epoxide hydrolase activity"/>
    <property type="evidence" value="ECO:0007669"/>
    <property type="project" value="TreeGrafter"/>
</dbReference>